<name>B9XRJ8_PEDPL</name>
<reference evidence="2 3" key="1">
    <citation type="journal article" date="2011" name="J. Bacteriol.">
        <title>Genome sequence of 'Pedosphaera parvula' Ellin514, an aerobic Verrucomicrobial isolate from pasture soil.</title>
        <authorList>
            <person name="Kant R."/>
            <person name="van Passel M.W."/>
            <person name="Sangwan P."/>
            <person name="Palva A."/>
            <person name="Lucas S."/>
            <person name="Copeland A."/>
            <person name="Lapidus A."/>
            <person name="Glavina Del Rio T."/>
            <person name="Dalin E."/>
            <person name="Tice H."/>
            <person name="Bruce D."/>
            <person name="Goodwin L."/>
            <person name="Pitluck S."/>
            <person name="Chertkov O."/>
            <person name="Larimer F.W."/>
            <person name="Land M.L."/>
            <person name="Hauser L."/>
            <person name="Brettin T.S."/>
            <person name="Detter J.C."/>
            <person name="Han S."/>
            <person name="de Vos W.M."/>
            <person name="Janssen P.H."/>
            <person name="Smidt H."/>
        </authorList>
    </citation>
    <scope>NUCLEOTIDE SEQUENCE [LARGE SCALE GENOMIC DNA]</scope>
    <source>
        <strain evidence="2 3">Ellin514</strain>
    </source>
</reference>
<dbReference type="STRING" id="320771.Cflav_PD0526"/>
<proteinExistence type="predicted"/>
<organism evidence="2 3">
    <name type="scientific">Pedosphaera parvula (strain Ellin514)</name>
    <dbReference type="NCBI Taxonomy" id="320771"/>
    <lineage>
        <taxon>Bacteria</taxon>
        <taxon>Pseudomonadati</taxon>
        <taxon>Verrucomicrobiota</taxon>
        <taxon>Pedosphaerae</taxon>
        <taxon>Pedosphaerales</taxon>
        <taxon>Pedosphaeraceae</taxon>
        <taxon>Pedosphaera</taxon>
    </lineage>
</organism>
<evidence type="ECO:0000256" key="1">
    <source>
        <dbReference type="SAM" id="Phobius"/>
    </source>
</evidence>
<protein>
    <recommendedName>
        <fullName evidence="4">Type 4 fimbrial biogenesis protein PilX N-terminal domain-containing protein</fullName>
    </recommendedName>
</protein>
<comment type="caution">
    <text evidence="2">The sequence shown here is derived from an EMBL/GenBank/DDBJ whole genome shotgun (WGS) entry which is preliminary data.</text>
</comment>
<dbReference type="RefSeq" id="WP_007418431.1">
    <property type="nucleotide sequence ID" value="NZ_ABOX02000065.1"/>
</dbReference>
<feature type="transmembrane region" description="Helical" evidence="1">
    <location>
        <begin position="12"/>
        <end position="36"/>
    </location>
</feature>
<keyword evidence="3" id="KW-1185">Reference proteome</keyword>
<dbReference type="Proteomes" id="UP000003688">
    <property type="component" value="Unassembled WGS sequence"/>
</dbReference>
<evidence type="ECO:0008006" key="4">
    <source>
        <dbReference type="Google" id="ProtNLM"/>
    </source>
</evidence>
<keyword evidence="1" id="KW-1133">Transmembrane helix</keyword>
<dbReference type="OrthoDB" id="183190at2"/>
<evidence type="ECO:0000313" key="3">
    <source>
        <dbReference type="Proteomes" id="UP000003688"/>
    </source>
</evidence>
<accession>B9XRJ8</accession>
<evidence type="ECO:0000313" key="2">
    <source>
        <dbReference type="EMBL" id="EEF57517.1"/>
    </source>
</evidence>
<dbReference type="AlphaFoldDB" id="B9XRJ8"/>
<gene>
    <name evidence="2" type="ORF">Cflav_PD0526</name>
</gene>
<keyword evidence="1" id="KW-0472">Membrane</keyword>
<keyword evidence="1" id="KW-0812">Transmembrane</keyword>
<dbReference type="EMBL" id="ABOX02000065">
    <property type="protein sequence ID" value="EEF57517.1"/>
    <property type="molecule type" value="Genomic_DNA"/>
</dbReference>
<sequence length="576" mass="62082" precursor="true">MKTNLRPRNQQGGYALLLVMVFLGLSVLLLAGTMSWTSESTRLTDRNNEYFTTAAAAEAATEKVLVQLERDYIHFGDGVVYKNLGSYGNVIPTTSDDSYWGSYSFVNPLTGSAGTYVDRLSTPAVATLDGQYSGLNGYKSTYRITSNASYNNSRYGIVAGVRQDIAVEAIPLFQFAIFYTMDLEINPSPTMNVTGRVHSNGDIYTQPSSTLTFSNDVTSSGQIYATSMPTDPSNRGISNPSVVYKGEHDSGTSSLNLPIGTSNTPDSVFEVLKTPPPGEDPLSAIGTNRFYNKADVIILVSNDTAYVTGGISEQTTRIPTNEWSTFLTTTNSFYNARESSTVHSVDVDVAKLGTWISSSSNTVTAKLSGKTAPNIVYVADFRTSAGEPGVRLLNGEQLPATGLTVATPDPIYVQGNYNTKDANHDSKNSNNTTYTAPAAIIGDAITVLSGNWADANSRNSLSGGTRNANDTTVNAAFLGGIVPTTSASYSGGVENFPRFLENWSGKNFWYNGSMVVMFNSRTAIAPWGTGTPYYNPPNRNWAFDKNFYDVAKLPPGTPQILYVERVGWTLQTAGTP</sequence>